<feature type="coiled-coil region" evidence="1">
    <location>
        <begin position="45"/>
        <end position="72"/>
    </location>
</feature>
<dbReference type="Proteomes" id="UP000177171">
    <property type="component" value="Unassembled WGS sequence"/>
</dbReference>
<protein>
    <recommendedName>
        <fullName evidence="5">Septum formation initiator</fullName>
    </recommendedName>
</protein>
<keyword evidence="1" id="KW-0175">Coiled coil</keyword>
<proteinExistence type="predicted"/>
<organism evidence="3 4">
    <name type="scientific">Candidatus Sungbacteria bacterium RIFCSPLOWO2_12_FULL_41_11</name>
    <dbReference type="NCBI Taxonomy" id="1802286"/>
    <lineage>
        <taxon>Bacteria</taxon>
        <taxon>Candidatus Sungiibacteriota</taxon>
    </lineage>
</organism>
<evidence type="ECO:0000313" key="3">
    <source>
        <dbReference type="EMBL" id="OHA14269.1"/>
    </source>
</evidence>
<gene>
    <name evidence="3" type="ORF">A3G49_05105</name>
</gene>
<evidence type="ECO:0008006" key="5">
    <source>
        <dbReference type="Google" id="ProtNLM"/>
    </source>
</evidence>
<sequence>MEEQSFFQKFLRSPFTLIGGLILFLMILHNIWGITERLLSFYYEKRGLETKIAELQKRNEDIKKEINYTETEGFLEREGKARLNLKKPGEEVAVIVEEEEVMRVEGVEQDFWNKMFSSVLSLLKF</sequence>
<comment type="caution">
    <text evidence="3">The sequence shown here is derived from an EMBL/GenBank/DDBJ whole genome shotgun (WGS) entry which is preliminary data.</text>
</comment>
<evidence type="ECO:0000313" key="4">
    <source>
        <dbReference type="Proteomes" id="UP000177171"/>
    </source>
</evidence>
<keyword evidence="2" id="KW-0812">Transmembrane</keyword>
<keyword evidence="2" id="KW-1133">Transmembrane helix</keyword>
<name>A0A1G2LTT5_9BACT</name>
<dbReference type="EMBL" id="MHQY01000011">
    <property type="protein sequence ID" value="OHA14269.1"/>
    <property type="molecule type" value="Genomic_DNA"/>
</dbReference>
<accession>A0A1G2LTT5</accession>
<dbReference type="Pfam" id="PF04977">
    <property type="entry name" value="DivIC"/>
    <property type="match status" value="1"/>
</dbReference>
<dbReference type="AlphaFoldDB" id="A0A1G2LTT5"/>
<feature type="transmembrane region" description="Helical" evidence="2">
    <location>
        <begin position="15"/>
        <end position="35"/>
    </location>
</feature>
<evidence type="ECO:0000256" key="1">
    <source>
        <dbReference type="SAM" id="Coils"/>
    </source>
</evidence>
<keyword evidence="2" id="KW-0472">Membrane</keyword>
<dbReference type="InterPro" id="IPR007060">
    <property type="entry name" value="FtsL/DivIC"/>
</dbReference>
<evidence type="ECO:0000256" key="2">
    <source>
        <dbReference type="SAM" id="Phobius"/>
    </source>
</evidence>
<reference evidence="3 4" key="1">
    <citation type="journal article" date="2016" name="Nat. Commun.">
        <title>Thousands of microbial genomes shed light on interconnected biogeochemical processes in an aquifer system.</title>
        <authorList>
            <person name="Anantharaman K."/>
            <person name="Brown C.T."/>
            <person name="Hug L.A."/>
            <person name="Sharon I."/>
            <person name="Castelle C.J."/>
            <person name="Probst A.J."/>
            <person name="Thomas B.C."/>
            <person name="Singh A."/>
            <person name="Wilkins M.J."/>
            <person name="Karaoz U."/>
            <person name="Brodie E.L."/>
            <person name="Williams K.H."/>
            <person name="Hubbard S.S."/>
            <person name="Banfield J.F."/>
        </authorList>
    </citation>
    <scope>NUCLEOTIDE SEQUENCE [LARGE SCALE GENOMIC DNA]</scope>
</reference>